<dbReference type="SUPFAM" id="SSF53756">
    <property type="entry name" value="UDP-Glycosyltransferase/glycogen phosphorylase"/>
    <property type="match status" value="1"/>
</dbReference>
<dbReference type="InterPro" id="IPR038577">
    <property type="entry name" value="GT10-like_C_sf"/>
</dbReference>
<reference evidence="4" key="1">
    <citation type="journal article" date="2020" name="Nature">
        <title>Giant virus diversity and host interactions through global metagenomics.</title>
        <authorList>
            <person name="Schulz F."/>
            <person name="Roux S."/>
            <person name="Paez-Espino D."/>
            <person name="Jungbluth S."/>
            <person name="Walsh D.A."/>
            <person name="Denef V.J."/>
            <person name="McMahon K.D."/>
            <person name="Konstantinidis K.T."/>
            <person name="Eloe-Fadrosh E.A."/>
            <person name="Kyrpides N.C."/>
            <person name="Woyke T."/>
        </authorList>
    </citation>
    <scope>NUCLEOTIDE SEQUENCE</scope>
    <source>
        <strain evidence="4">GVMAG-M-3300021120-1</strain>
    </source>
</reference>
<sequence length="1461" mass="171307">MVTRKTVCLNMIVKDESHIIKETLTKLCDKISFDYWVISDTGSTDGTQDIIKTFFEGKGIPGELLQHEWKDFGHNRTLALEGAYQKADYLLVFDADDTIYGDFKLPDVLDADMYMLKFGQGLTYLRPLLMNARKRSKFVGVLHEFFTFCEPTGPSKTIEGDYYVDSGKSGSRSNDSNKYAKDAAILEKAYNEEQDKGLKNRYAFYCAQSYRDSNQHDKSIEWYSLVVDKLDSWTQEKYYACLMVGNMYKAKKEYFKALEYYLKADKFDNERKEGVIFACEILYEHQLFSLILALYEQHKNYNRTPADKLFLYSDAYNDRLDFNASISASFSNKIDLAYKISKEIIIRNIAPSNLMNAVYHNISLNPHQLIEDKDTLDLFYKITNVLPHIENPERLCVVWDILFKNNRKLLTKYSTIKKKNTPVKVFLSMTTCKRLDLFQETVNSILNHWTDVDMIDYWFCVDDNSSEEDRKIMKSKYSWFDFYMKTQKEKGHRPSMNIIWNKLKELKPKYWIHMEDDFLFYVKRSYVKDAIDFMDKQIVIKQVLFNREYAETMKDVKLRGYSPVSPGFVVHEFKQGQFSYPNCHYWPHYSFRPSVVDVQTILSLGNFDSKNTFFERDYADKWYQSGYKSAFFDAITCQHTGRLTSDKDTKTVKNAYDLNNETQFNQRLCLNKVINLKRRSDRKQAIEEEFKKHDFDDYVFTDAVDGKELKPTLEIKKLFSGNDFGYRCGVVGCALSHYNLWVELLNDPRVDYYVIFEDDIQLASNFKQKFKDLEDEFINRECLFLGYHMFSKNRDLLKDQYNTETDKNEVTGLNRNLYIGGTFAYSINKKGAKKLVDYIRANNIQNGIDYLMAKRCLELDACELKPQIVFSEWYEGVDENVDTDIQKNFESLDFTNVKDFLEEFDVYPGLDHFGDDIGCKKDTLQNMAELALNIKECVAFNSLGYFKCKVDLTKLNKPNCYSETDCLYVRKTGKMRIKMLCNWQNSEDLVKEWSVMGVPDNMRLVSSGFADYYVIINYPKSDGTIDSSKTIWYFMEPSCFTEKIKIDKTQFLHVNDHENYLNAVQYSFKVRDAPQTKKEKVSSILSSKYNDPGHKLRVDFIKQNEDLFEVFGKENTHSIATYVGPVPEENRSNVYLNYKYCLAVENHSEHNYATEKIWEPLLCETLPFYWGCPNLEDHIDPQSFVRLPLDNIEESRRIIQQAIDEDWWSQRIEVIRATKKKILTELAFFPRLSSIIEKSLDQTKQYRIKAKIMTLERNVDRVQTVQVLHRNLVNLKMDTEVIYGVDGKLIKNKGTTIEYNGFVKKYDKSKRHNGQLMKNGEFGCSWSHINMYEKLVKDEDCDAYLIFEDDAVLLKNLDVLKQLPPSFDVCQLCHSTWYPYEKTSRVNKSFYNIVKKYFNYAAAYVITKEGAQKILNYLDGHVNVPADDLLSNMFIENKIEIIIPEEPLFTMNSNLKSSAIW</sequence>
<feature type="domain" description="Glycosyl transferase family 25" evidence="3">
    <location>
        <begin position="673"/>
        <end position="852"/>
    </location>
</feature>
<dbReference type="Gene3D" id="3.40.50.11660">
    <property type="entry name" value="Glycosyl transferase family 10, C-terminal domain"/>
    <property type="match status" value="1"/>
</dbReference>
<evidence type="ECO:0000259" key="1">
    <source>
        <dbReference type="Pfam" id="PF00535"/>
    </source>
</evidence>
<dbReference type="InterPro" id="IPR001173">
    <property type="entry name" value="Glyco_trans_2-like"/>
</dbReference>
<dbReference type="Pfam" id="PF00535">
    <property type="entry name" value="Glycos_transf_2"/>
    <property type="match status" value="1"/>
</dbReference>
<feature type="domain" description="Glycosyl transferase family 25" evidence="3">
    <location>
        <begin position="1252"/>
        <end position="1429"/>
    </location>
</feature>
<evidence type="ECO:0000259" key="2">
    <source>
        <dbReference type="Pfam" id="PF00852"/>
    </source>
</evidence>
<dbReference type="InterPro" id="IPR055270">
    <property type="entry name" value="Glyco_tran_10_C"/>
</dbReference>
<feature type="domain" description="Fucosyltransferase C-terminal" evidence="2">
    <location>
        <begin position="1077"/>
        <end position="1186"/>
    </location>
</feature>
<evidence type="ECO:0000313" key="4">
    <source>
        <dbReference type="EMBL" id="QHT03711.1"/>
    </source>
</evidence>
<protein>
    <submittedName>
        <fullName evidence="4">Uncharacterized protein</fullName>
    </submittedName>
</protein>
<dbReference type="PANTHER" id="PTHR43630:SF2">
    <property type="entry name" value="GLYCOSYLTRANSFERASE"/>
    <property type="match status" value="1"/>
</dbReference>
<dbReference type="CDD" id="cd06532">
    <property type="entry name" value="Glyco_transf_25"/>
    <property type="match status" value="2"/>
</dbReference>
<accession>A0A6C0CGZ2</accession>
<dbReference type="Pfam" id="PF00852">
    <property type="entry name" value="Glyco_transf_10"/>
    <property type="match status" value="1"/>
</dbReference>
<proteinExistence type="predicted"/>
<dbReference type="Pfam" id="PF01755">
    <property type="entry name" value="Glyco_transf_25"/>
    <property type="match status" value="2"/>
</dbReference>
<dbReference type="SUPFAM" id="SSF53448">
    <property type="entry name" value="Nucleotide-diphospho-sugar transferases"/>
    <property type="match status" value="2"/>
</dbReference>
<name>A0A6C0CGZ2_9ZZZZ</name>
<dbReference type="InterPro" id="IPR029044">
    <property type="entry name" value="Nucleotide-diphossugar_trans"/>
</dbReference>
<feature type="domain" description="Glycosyltransferase 2-like" evidence="1">
    <location>
        <begin position="11"/>
        <end position="110"/>
    </location>
</feature>
<dbReference type="Gene3D" id="3.90.550.10">
    <property type="entry name" value="Spore Coat Polysaccharide Biosynthesis Protein SpsA, Chain A"/>
    <property type="match status" value="1"/>
</dbReference>
<dbReference type="EMBL" id="MN739416">
    <property type="protein sequence ID" value="QHT03711.1"/>
    <property type="molecule type" value="Genomic_DNA"/>
</dbReference>
<dbReference type="SUPFAM" id="SSF81901">
    <property type="entry name" value="HCP-like"/>
    <property type="match status" value="1"/>
</dbReference>
<dbReference type="PANTHER" id="PTHR43630">
    <property type="entry name" value="POLY-BETA-1,6-N-ACETYL-D-GLUCOSAMINE SYNTHASE"/>
    <property type="match status" value="1"/>
</dbReference>
<organism evidence="4">
    <name type="scientific">viral metagenome</name>
    <dbReference type="NCBI Taxonomy" id="1070528"/>
    <lineage>
        <taxon>unclassified sequences</taxon>
        <taxon>metagenomes</taxon>
        <taxon>organismal metagenomes</taxon>
    </lineage>
</organism>
<dbReference type="InterPro" id="IPR002654">
    <property type="entry name" value="Glyco_trans_25"/>
</dbReference>
<evidence type="ECO:0000259" key="3">
    <source>
        <dbReference type="Pfam" id="PF01755"/>
    </source>
</evidence>